<evidence type="ECO:0000313" key="2">
    <source>
        <dbReference type="EMBL" id="KIJ05166.1"/>
    </source>
</evidence>
<dbReference type="HOGENOM" id="CLU_2073889_0_0_1"/>
<dbReference type="Proteomes" id="UP000053647">
    <property type="component" value="Unassembled WGS sequence"/>
</dbReference>
<gene>
    <name evidence="2" type="ORF">PAXINDRAFT_103884</name>
</gene>
<keyword evidence="3" id="KW-1185">Reference proteome</keyword>
<feature type="region of interest" description="Disordered" evidence="1">
    <location>
        <begin position="28"/>
        <end position="106"/>
    </location>
</feature>
<evidence type="ECO:0000256" key="1">
    <source>
        <dbReference type="SAM" id="MobiDB-lite"/>
    </source>
</evidence>
<organism evidence="2 3">
    <name type="scientific">Paxillus involutus ATCC 200175</name>
    <dbReference type="NCBI Taxonomy" id="664439"/>
    <lineage>
        <taxon>Eukaryota</taxon>
        <taxon>Fungi</taxon>
        <taxon>Dikarya</taxon>
        <taxon>Basidiomycota</taxon>
        <taxon>Agaricomycotina</taxon>
        <taxon>Agaricomycetes</taxon>
        <taxon>Agaricomycetidae</taxon>
        <taxon>Boletales</taxon>
        <taxon>Paxilineae</taxon>
        <taxon>Paxillaceae</taxon>
        <taxon>Paxillus</taxon>
    </lineage>
</organism>
<reference evidence="2 3" key="1">
    <citation type="submission" date="2014-06" db="EMBL/GenBank/DDBJ databases">
        <authorList>
            <consortium name="DOE Joint Genome Institute"/>
            <person name="Kuo A."/>
            <person name="Kohler A."/>
            <person name="Nagy L.G."/>
            <person name="Floudas D."/>
            <person name="Copeland A."/>
            <person name="Barry K.W."/>
            <person name="Cichocki N."/>
            <person name="Veneault-Fourrey C."/>
            <person name="LaButti K."/>
            <person name="Lindquist E.A."/>
            <person name="Lipzen A."/>
            <person name="Lundell T."/>
            <person name="Morin E."/>
            <person name="Murat C."/>
            <person name="Sun H."/>
            <person name="Tunlid A."/>
            <person name="Henrissat B."/>
            <person name="Grigoriev I.V."/>
            <person name="Hibbett D.S."/>
            <person name="Martin F."/>
            <person name="Nordberg H.P."/>
            <person name="Cantor M.N."/>
            <person name="Hua S.X."/>
        </authorList>
    </citation>
    <scope>NUCLEOTIDE SEQUENCE [LARGE SCALE GENOMIC DNA]</scope>
    <source>
        <strain evidence="2 3">ATCC 200175</strain>
    </source>
</reference>
<proteinExistence type="predicted"/>
<dbReference type="AlphaFoldDB" id="A0A0C9TD89"/>
<feature type="compositionally biased region" description="Basic and acidic residues" evidence="1">
    <location>
        <begin position="43"/>
        <end position="54"/>
    </location>
</feature>
<protein>
    <submittedName>
        <fullName evidence="2">Unplaced genomic scaffold PAXINscaffold_1869, whole genome shotgun sequence</fullName>
    </submittedName>
</protein>
<dbReference type="EMBL" id="KN821191">
    <property type="protein sequence ID" value="KIJ05166.1"/>
    <property type="molecule type" value="Genomic_DNA"/>
</dbReference>
<evidence type="ECO:0000313" key="3">
    <source>
        <dbReference type="Proteomes" id="UP000053647"/>
    </source>
</evidence>
<reference evidence="3" key="2">
    <citation type="submission" date="2015-01" db="EMBL/GenBank/DDBJ databases">
        <title>Evolutionary Origins and Diversification of the Mycorrhizal Mutualists.</title>
        <authorList>
            <consortium name="DOE Joint Genome Institute"/>
            <consortium name="Mycorrhizal Genomics Consortium"/>
            <person name="Kohler A."/>
            <person name="Kuo A."/>
            <person name="Nagy L.G."/>
            <person name="Floudas D."/>
            <person name="Copeland A."/>
            <person name="Barry K.W."/>
            <person name="Cichocki N."/>
            <person name="Veneault-Fourrey C."/>
            <person name="LaButti K."/>
            <person name="Lindquist E.A."/>
            <person name="Lipzen A."/>
            <person name="Lundell T."/>
            <person name="Morin E."/>
            <person name="Murat C."/>
            <person name="Riley R."/>
            <person name="Ohm R."/>
            <person name="Sun H."/>
            <person name="Tunlid A."/>
            <person name="Henrissat B."/>
            <person name="Grigoriev I.V."/>
            <person name="Hibbett D.S."/>
            <person name="Martin F."/>
        </authorList>
    </citation>
    <scope>NUCLEOTIDE SEQUENCE [LARGE SCALE GENOMIC DNA]</scope>
    <source>
        <strain evidence="3">ATCC 200175</strain>
    </source>
</reference>
<feature type="compositionally biased region" description="Polar residues" evidence="1">
    <location>
        <begin position="76"/>
        <end position="91"/>
    </location>
</feature>
<name>A0A0C9TD89_PAXIN</name>
<sequence length="118" mass="12946">MLSVVIGAPHIQARLTSREHWDLDPKVEEKIDAPNSRLPVESFEARSDAKEGKQRFLQRHPPSYSLAVTAPAPQAASLSGERQNTDSSTRKCASLSGPESRKSRIARFVRAIRGGLSP</sequence>
<accession>A0A0C9TD89</accession>